<reference evidence="2 3" key="1">
    <citation type="journal article" date="2009" name="Nat. Genet.">
        <title>The genome of the cucumber, Cucumis sativus L.</title>
        <authorList>
            <person name="Huang S."/>
            <person name="Li R."/>
            <person name="Zhang Z."/>
            <person name="Li L."/>
            <person name="Gu X."/>
            <person name="Fan W."/>
            <person name="Lucas W.J."/>
            <person name="Wang X."/>
            <person name="Xie B."/>
            <person name="Ni P."/>
            <person name="Ren Y."/>
            <person name="Zhu H."/>
            <person name="Li J."/>
            <person name="Lin K."/>
            <person name="Jin W."/>
            <person name="Fei Z."/>
            <person name="Li G."/>
            <person name="Staub J."/>
            <person name="Kilian A."/>
            <person name="van der Vossen E.A."/>
            <person name="Wu Y."/>
            <person name="Guo J."/>
            <person name="He J."/>
            <person name="Jia Z."/>
            <person name="Ren Y."/>
            <person name="Tian G."/>
            <person name="Lu Y."/>
            <person name="Ruan J."/>
            <person name="Qian W."/>
            <person name="Wang M."/>
            <person name="Huang Q."/>
            <person name="Li B."/>
            <person name="Xuan Z."/>
            <person name="Cao J."/>
            <person name="Asan"/>
            <person name="Wu Z."/>
            <person name="Zhang J."/>
            <person name="Cai Q."/>
            <person name="Bai Y."/>
            <person name="Zhao B."/>
            <person name="Han Y."/>
            <person name="Li Y."/>
            <person name="Li X."/>
            <person name="Wang S."/>
            <person name="Shi Q."/>
            <person name="Liu S."/>
            <person name="Cho W.K."/>
            <person name="Kim J.Y."/>
            <person name="Xu Y."/>
            <person name="Heller-Uszynska K."/>
            <person name="Miao H."/>
            <person name="Cheng Z."/>
            <person name="Zhang S."/>
            <person name="Wu J."/>
            <person name="Yang Y."/>
            <person name="Kang H."/>
            <person name="Li M."/>
            <person name="Liang H."/>
            <person name="Ren X."/>
            <person name="Shi Z."/>
            <person name="Wen M."/>
            <person name="Jian M."/>
            <person name="Yang H."/>
            <person name="Zhang G."/>
            <person name="Yang Z."/>
            <person name="Chen R."/>
            <person name="Liu S."/>
            <person name="Li J."/>
            <person name="Ma L."/>
            <person name="Liu H."/>
            <person name="Zhou Y."/>
            <person name="Zhao J."/>
            <person name="Fang X."/>
            <person name="Li G."/>
            <person name="Fang L."/>
            <person name="Li Y."/>
            <person name="Liu D."/>
            <person name="Zheng H."/>
            <person name="Zhang Y."/>
            <person name="Qin N."/>
            <person name="Li Z."/>
            <person name="Yang G."/>
            <person name="Yang S."/>
            <person name="Bolund L."/>
            <person name="Kristiansen K."/>
            <person name="Zheng H."/>
            <person name="Li S."/>
            <person name="Zhang X."/>
            <person name="Yang H."/>
            <person name="Wang J."/>
            <person name="Sun R."/>
            <person name="Zhang B."/>
            <person name="Jiang S."/>
            <person name="Wang J."/>
            <person name="Du Y."/>
            <person name="Li S."/>
        </authorList>
    </citation>
    <scope>NUCLEOTIDE SEQUENCE [LARGE SCALE GENOMIC DNA]</scope>
    <source>
        <strain evidence="3">cv. 9930</strain>
    </source>
</reference>
<feature type="compositionally biased region" description="Polar residues" evidence="1">
    <location>
        <begin position="55"/>
        <end position="77"/>
    </location>
</feature>
<keyword evidence="3" id="KW-1185">Reference proteome</keyword>
<reference evidence="2 3" key="2">
    <citation type="journal article" date="2009" name="PLoS ONE">
        <title>An integrated genetic and cytogenetic map of the cucumber genome.</title>
        <authorList>
            <person name="Ren Y."/>
            <person name="Zhang Z."/>
            <person name="Liu J."/>
            <person name="Staub J.E."/>
            <person name="Han Y."/>
            <person name="Cheng Z."/>
            <person name="Li X."/>
            <person name="Lu J."/>
            <person name="Miao H."/>
            <person name="Kang H."/>
            <person name="Xie B."/>
            <person name="Gu X."/>
            <person name="Wang X."/>
            <person name="Du Y."/>
            <person name="Jin W."/>
            <person name="Huang S."/>
        </authorList>
    </citation>
    <scope>NUCLEOTIDE SEQUENCE [LARGE SCALE GENOMIC DNA]</scope>
    <source>
        <strain evidence="3">cv. 9930</strain>
    </source>
</reference>
<evidence type="ECO:0000313" key="3">
    <source>
        <dbReference type="Proteomes" id="UP000029981"/>
    </source>
</evidence>
<evidence type="ECO:0000256" key="1">
    <source>
        <dbReference type="SAM" id="MobiDB-lite"/>
    </source>
</evidence>
<gene>
    <name evidence="2" type="ORF">Csa_1G042935</name>
</gene>
<protein>
    <submittedName>
        <fullName evidence="2">Uncharacterized protein</fullName>
    </submittedName>
</protein>
<dbReference type="EMBL" id="CM002922">
    <property type="protein sequence ID" value="KGN64186.1"/>
    <property type="molecule type" value="Genomic_DNA"/>
</dbReference>
<name>A0A0A0LVW8_CUCSA</name>
<dbReference type="Gramene" id="KGN64186">
    <property type="protein sequence ID" value="KGN64186"/>
    <property type="gene ID" value="Csa_1G042935"/>
</dbReference>
<proteinExistence type="predicted"/>
<organism evidence="2 3">
    <name type="scientific">Cucumis sativus</name>
    <name type="common">Cucumber</name>
    <dbReference type="NCBI Taxonomy" id="3659"/>
    <lineage>
        <taxon>Eukaryota</taxon>
        <taxon>Viridiplantae</taxon>
        <taxon>Streptophyta</taxon>
        <taxon>Embryophyta</taxon>
        <taxon>Tracheophyta</taxon>
        <taxon>Spermatophyta</taxon>
        <taxon>Magnoliopsida</taxon>
        <taxon>eudicotyledons</taxon>
        <taxon>Gunneridae</taxon>
        <taxon>Pentapetalae</taxon>
        <taxon>rosids</taxon>
        <taxon>fabids</taxon>
        <taxon>Cucurbitales</taxon>
        <taxon>Cucurbitaceae</taxon>
        <taxon>Benincaseae</taxon>
        <taxon>Cucumis</taxon>
    </lineage>
</organism>
<accession>A0A0A0LVW8</accession>
<reference evidence="2 3" key="4">
    <citation type="journal article" date="2011" name="BMC Genomics">
        <title>RNA-Seq improves annotation of protein-coding genes in the cucumber genome.</title>
        <authorList>
            <person name="Li Z."/>
            <person name="Zhang Z."/>
            <person name="Yan P."/>
            <person name="Huang S."/>
            <person name="Fei Z."/>
            <person name="Lin K."/>
        </authorList>
    </citation>
    <scope>NUCLEOTIDE SEQUENCE [LARGE SCALE GENOMIC DNA]</scope>
    <source>
        <strain evidence="3">cv. 9930</strain>
    </source>
</reference>
<evidence type="ECO:0000313" key="2">
    <source>
        <dbReference type="EMBL" id="KGN64186.1"/>
    </source>
</evidence>
<reference evidence="2 3" key="3">
    <citation type="journal article" date="2010" name="BMC Genomics">
        <title>Transcriptome sequencing and comparative analysis of cucumber flowers with different sex types.</title>
        <authorList>
            <person name="Guo S."/>
            <person name="Zheng Y."/>
            <person name="Joung J.G."/>
            <person name="Liu S."/>
            <person name="Zhang Z."/>
            <person name="Crasta O.R."/>
            <person name="Sobral B.W."/>
            <person name="Xu Y."/>
            <person name="Huang S."/>
            <person name="Fei Z."/>
        </authorList>
    </citation>
    <scope>NUCLEOTIDE SEQUENCE [LARGE SCALE GENOMIC DNA]</scope>
    <source>
        <strain evidence="3">cv. 9930</strain>
    </source>
</reference>
<sequence length="77" mass="8750">MRFVKRSLVNGHHNRALIIEKRTSQFEHRSKVASEAKAKAKSQKVKAKAVINYITHPTQQQQNTTSYDNLSSTPSID</sequence>
<feature type="region of interest" description="Disordered" evidence="1">
    <location>
        <begin position="54"/>
        <end position="77"/>
    </location>
</feature>
<dbReference type="Proteomes" id="UP000029981">
    <property type="component" value="Chromosome 1"/>
</dbReference>
<dbReference type="AlphaFoldDB" id="A0A0A0LVW8"/>